<evidence type="ECO:0000313" key="2">
    <source>
        <dbReference type="Proteomes" id="UP000299102"/>
    </source>
</evidence>
<dbReference type="PANTHER" id="PTHR11008">
    <property type="entry name" value="PROTEIN TAKEOUT-LIKE PROTEIN"/>
    <property type="match status" value="1"/>
</dbReference>
<dbReference type="EMBL" id="BGZK01000437">
    <property type="protein sequence ID" value="GBP43531.1"/>
    <property type="molecule type" value="Genomic_DNA"/>
</dbReference>
<reference evidence="1 2" key="1">
    <citation type="journal article" date="2019" name="Commun. Biol.">
        <title>The bagworm genome reveals a unique fibroin gene that provides high tensile strength.</title>
        <authorList>
            <person name="Kono N."/>
            <person name="Nakamura H."/>
            <person name="Ohtoshi R."/>
            <person name="Tomita M."/>
            <person name="Numata K."/>
            <person name="Arakawa K."/>
        </authorList>
    </citation>
    <scope>NUCLEOTIDE SEQUENCE [LARGE SCALE GENOMIC DNA]</scope>
</reference>
<keyword evidence="2" id="KW-1185">Reference proteome</keyword>
<name>A0A4C1VXI5_EUMVA</name>
<sequence length="272" mass="31253">MKKQLQQLHFIQLNDFACQLESARKYSANFAKGVPSLGIPSMDPMHIDKIENENSGLKMRFSDVEVTGLKDSVVELIQLDLEKQTLKLIITVKILMRGDYMLSGRILVLPIQGQGKFTFDIRKLKSDITAELAKKTTDDGKEYWQITTYTYKIDAQSIKYDFKNLFNGNKQLYDSLSCSVTADAAHEFANSNFREITAELVHLHTITIYYYTPRRNPCRRRLHLKLTRQLITQAGVLKSNCLSSELYASYTDDIPTLRGHLEDWKDEVMLAL</sequence>
<organism evidence="1 2">
    <name type="scientific">Eumeta variegata</name>
    <name type="common">Bagworm moth</name>
    <name type="synonym">Eumeta japonica</name>
    <dbReference type="NCBI Taxonomy" id="151549"/>
    <lineage>
        <taxon>Eukaryota</taxon>
        <taxon>Metazoa</taxon>
        <taxon>Ecdysozoa</taxon>
        <taxon>Arthropoda</taxon>
        <taxon>Hexapoda</taxon>
        <taxon>Insecta</taxon>
        <taxon>Pterygota</taxon>
        <taxon>Neoptera</taxon>
        <taxon>Endopterygota</taxon>
        <taxon>Lepidoptera</taxon>
        <taxon>Glossata</taxon>
        <taxon>Ditrysia</taxon>
        <taxon>Tineoidea</taxon>
        <taxon>Psychidae</taxon>
        <taxon>Oiketicinae</taxon>
        <taxon>Eumeta</taxon>
    </lineage>
</organism>
<protein>
    <submittedName>
        <fullName evidence="1">Protein takeout</fullName>
    </submittedName>
</protein>
<proteinExistence type="predicted"/>
<dbReference type="STRING" id="151549.A0A4C1VXI5"/>
<dbReference type="Pfam" id="PF06585">
    <property type="entry name" value="JHBP"/>
    <property type="match status" value="1"/>
</dbReference>
<dbReference type="InterPro" id="IPR010562">
    <property type="entry name" value="Haemolymph_juvenile_hormone-bd"/>
</dbReference>
<comment type="caution">
    <text evidence="1">The sequence shown here is derived from an EMBL/GenBank/DDBJ whole genome shotgun (WGS) entry which is preliminary data.</text>
</comment>
<dbReference type="AlphaFoldDB" id="A0A4C1VXI5"/>
<dbReference type="OrthoDB" id="8186595at2759"/>
<dbReference type="Gene3D" id="3.15.10.30">
    <property type="entry name" value="Haemolymph juvenile hormone binding protein"/>
    <property type="match status" value="1"/>
</dbReference>
<gene>
    <name evidence="1" type="primary">to</name>
    <name evidence="1" type="ORF">EVAR_30488_1</name>
</gene>
<evidence type="ECO:0000313" key="1">
    <source>
        <dbReference type="EMBL" id="GBP43531.1"/>
    </source>
</evidence>
<dbReference type="SMART" id="SM00700">
    <property type="entry name" value="JHBP"/>
    <property type="match status" value="1"/>
</dbReference>
<dbReference type="InterPro" id="IPR038606">
    <property type="entry name" value="To_sf"/>
</dbReference>
<accession>A0A4C1VXI5</accession>
<dbReference type="GO" id="GO:0005615">
    <property type="term" value="C:extracellular space"/>
    <property type="evidence" value="ECO:0007669"/>
    <property type="project" value="TreeGrafter"/>
</dbReference>
<dbReference type="Proteomes" id="UP000299102">
    <property type="component" value="Unassembled WGS sequence"/>
</dbReference>
<dbReference type="PANTHER" id="PTHR11008:SF32">
    <property type="entry name" value="CIRCADIAN CLOCK-CONTROLLED PROTEIN DAYWAKE-RELATED"/>
    <property type="match status" value="1"/>
</dbReference>